<protein>
    <submittedName>
        <fullName evidence="1 3">Uncharacterized protein</fullName>
    </submittedName>
</protein>
<dbReference type="EMBL" id="LK028581">
    <property type="protein sequence ID" value="CDS20796.1"/>
    <property type="molecule type" value="Genomic_DNA"/>
</dbReference>
<sequence length="181" mass="20725">MTLTGADISHVGPDHMRPRHRSIYEAANLCEAIKVETRTAETEKSREPNIGLGMPEGQAKAKYKGGKYFLGKVKCCKYTIPLFFAVSITRRLVLGDVDFMLCQHQLEYVSAVEVDDAVGVEDATLLSQRCRVLHTPSSTRRRQRLHPGCLSHFKRLLLCYMQRQSEFTNICHFKQLFRIEH</sequence>
<reference evidence="1" key="2">
    <citation type="submission" date="2014-06" db="EMBL/GenBank/DDBJ databases">
        <authorList>
            <person name="Aslett M."/>
        </authorList>
    </citation>
    <scope>NUCLEOTIDE SEQUENCE</scope>
</reference>
<dbReference type="Proteomes" id="UP000492820">
    <property type="component" value="Unassembled WGS sequence"/>
</dbReference>
<gene>
    <name evidence="1" type="ORF">EgrG_001151600</name>
</gene>
<dbReference type="WBParaSite" id="EgrG_001151600">
    <property type="protein sequence ID" value="EgrG_001151600"/>
    <property type="gene ID" value="EgrG_001151600"/>
</dbReference>
<proteinExistence type="predicted"/>
<reference evidence="3" key="3">
    <citation type="submission" date="2020-10" db="UniProtKB">
        <authorList>
            <consortium name="WormBaseParasite"/>
        </authorList>
    </citation>
    <scope>IDENTIFICATION</scope>
</reference>
<evidence type="ECO:0000313" key="2">
    <source>
        <dbReference type="Proteomes" id="UP000492820"/>
    </source>
</evidence>
<accession>A0A068WL37</accession>
<organism evidence="1">
    <name type="scientific">Echinococcus granulosus</name>
    <name type="common">Hydatid tapeworm</name>
    <dbReference type="NCBI Taxonomy" id="6210"/>
    <lineage>
        <taxon>Eukaryota</taxon>
        <taxon>Metazoa</taxon>
        <taxon>Spiralia</taxon>
        <taxon>Lophotrochozoa</taxon>
        <taxon>Platyhelminthes</taxon>
        <taxon>Cestoda</taxon>
        <taxon>Eucestoda</taxon>
        <taxon>Cyclophyllidea</taxon>
        <taxon>Taeniidae</taxon>
        <taxon>Echinococcus</taxon>
        <taxon>Echinococcus granulosus group</taxon>
    </lineage>
</organism>
<name>A0A068WL37_ECHGR</name>
<dbReference type="AlphaFoldDB" id="A0A068WL37"/>
<evidence type="ECO:0000313" key="1">
    <source>
        <dbReference type="EMBL" id="CDS20796.1"/>
    </source>
</evidence>
<reference evidence="1 2" key="1">
    <citation type="journal article" date="2013" name="Nature">
        <title>The genomes of four tapeworm species reveal adaptations to parasitism.</title>
        <authorList>
            <person name="Tsai I.J."/>
            <person name="Zarowiecki M."/>
            <person name="Holroyd N."/>
            <person name="Garciarrubio A."/>
            <person name="Sanchez-Flores A."/>
            <person name="Brooks K.L."/>
            <person name="Tracey A."/>
            <person name="Bobes R.J."/>
            <person name="Fragoso G."/>
            <person name="Sciutto E."/>
            <person name="Aslett M."/>
            <person name="Beasley H."/>
            <person name="Bennett H.M."/>
            <person name="Cai J."/>
            <person name="Camicia F."/>
            <person name="Clark R."/>
            <person name="Cucher M."/>
            <person name="De Silva N."/>
            <person name="Day T.A."/>
            <person name="Deplazes P."/>
            <person name="Estrada K."/>
            <person name="Fernandez C."/>
            <person name="Holland P.W."/>
            <person name="Hou J."/>
            <person name="Hu S."/>
            <person name="Huckvale T."/>
            <person name="Hung S.S."/>
            <person name="Kamenetzky L."/>
            <person name="Keane J.A."/>
            <person name="Kiss F."/>
            <person name="Koziol U."/>
            <person name="Lambert O."/>
            <person name="Liu K."/>
            <person name="Luo X."/>
            <person name="Luo Y."/>
            <person name="Macchiaroli N."/>
            <person name="Nichol S."/>
            <person name="Paps J."/>
            <person name="Parkinson J."/>
            <person name="Pouchkina-Stantcheva N."/>
            <person name="Riddiford N."/>
            <person name="Rosenzvit M."/>
            <person name="Salinas G."/>
            <person name="Wasmuth J.D."/>
            <person name="Zamanian M."/>
            <person name="Zheng Y."/>
            <person name="Cai X."/>
            <person name="Soberon X."/>
            <person name="Olson P.D."/>
            <person name="Laclette J.P."/>
            <person name="Brehm K."/>
            <person name="Berriman M."/>
            <person name="Garciarrubio A."/>
            <person name="Bobes R.J."/>
            <person name="Fragoso G."/>
            <person name="Sanchez-Flores A."/>
            <person name="Estrada K."/>
            <person name="Cevallos M.A."/>
            <person name="Morett E."/>
            <person name="Gonzalez V."/>
            <person name="Portillo T."/>
            <person name="Ochoa-Leyva A."/>
            <person name="Jose M.V."/>
            <person name="Sciutto E."/>
            <person name="Landa A."/>
            <person name="Jimenez L."/>
            <person name="Valdes V."/>
            <person name="Carrero J.C."/>
            <person name="Larralde C."/>
            <person name="Morales-Montor J."/>
            <person name="Limon-Lason J."/>
            <person name="Soberon X."/>
            <person name="Laclette J.P."/>
        </authorList>
    </citation>
    <scope>NUCLEOTIDE SEQUENCE [LARGE SCALE GENOMIC DNA]</scope>
</reference>
<evidence type="ECO:0000313" key="3">
    <source>
        <dbReference type="WBParaSite" id="EgrG_001151600"/>
    </source>
</evidence>